<dbReference type="Pfam" id="PF00069">
    <property type="entry name" value="Pkinase"/>
    <property type="match status" value="1"/>
</dbReference>
<feature type="compositionally biased region" description="Low complexity" evidence="5">
    <location>
        <begin position="549"/>
        <end position="561"/>
    </location>
</feature>
<feature type="compositionally biased region" description="Pro residues" evidence="5">
    <location>
        <begin position="360"/>
        <end position="392"/>
    </location>
</feature>
<dbReference type="EMBL" id="CP012670">
    <property type="protein sequence ID" value="AUX27165.1"/>
    <property type="molecule type" value="Genomic_DNA"/>
</dbReference>
<dbReference type="PANTHER" id="PTHR43289:SF6">
    <property type="entry name" value="SERINE_THREONINE-PROTEIN KINASE NEKL-3"/>
    <property type="match status" value="1"/>
</dbReference>
<dbReference type="AlphaFoldDB" id="A0A4P2QBV1"/>
<dbReference type="Gene3D" id="3.30.200.20">
    <property type="entry name" value="Phosphorylase Kinase, domain 1"/>
    <property type="match status" value="1"/>
</dbReference>
<dbReference type="SMART" id="SM00220">
    <property type="entry name" value="S_TKc"/>
    <property type="match status" value="1"/>
</dbReference>
<reference evidence="7 8" key="1">
    <citation type="submission" date="2015-09" db="EMBL/GenBank/DDBJ databases">
        <title>Sorangium comparison.</title>
        <authorList>
            <person name="Zaburannyi N."/>
            <person name="Bunk B."/>
            <person name="Overmann J."/>
            <person name="Mueller R."/>
        </authorList>
    </citation>
    <scope>NUCLEOTIDE SEQUENCE [LARGE SCALE GENOMIC DNA]</scope>
    <source>
        <strain evidence="7 8">So ceGT47</strain>
    </source>
</reference>
<feature type="compositionally biased region" description="Polar residues" evidence="5">
    <location>
        <begin position="631"/>
        <end position="640"/>
    </location>
</feature>
<dbReference type="GO" id="GO:0004674">
    <property type="term" value="F:protein serine/threonine kinase activity"/>
    <property type="evidence" value="ECO:0007669"/>
    <property type="project" value="UniProtKB-EC"/>
</dbReference>
<dbReference type="PANTHER" id="PTHR43289">
    <property type="entry name" value="MITOGEN-ACTIVATED PROTEIN KINASE KINASE KINASE 20-RELATED"/>
    <property type="match status" value="1"/>
</dbReference>
<gene>
    <name evidence="7" type="ORF">SOCEGT47_077450</name>
</gene>
<dbReference type="CDD" id="cd14014">
    <property type="entry name" value="STKc_PknB_like"/>
    <property type="match status" value="1"/>
</dbReference>
<evidence type="ECO:0000259" key="6">
    <source>
        <dbReference type="PROSITE" id="PS50011"/>
    </source>
</evidence>
<dbReference type="PROSITE" id="PS50011">
    <property type="entry name" value="PROTEIN_KINASE_DOM"/>
    <property type="match status" value="1"/>
</dbReference>
<dbReference type="EC" id="2.7.11.1" evidence="7"/>
<evidence type="ECO:0000256" key="2">
    <source>
        <dbReference type="ARBA" id="ARBA00022741"/>
    </source>
</evidence>
<feature type="region of interest" description="Disordered" evidence="5">
    <location>
        <begin position="538"/>
        <end position="640"/>
    </location>
</feature>
<proteinExistence type="predicted"/>
<keyword evidence="3 7" id="KW-0418">Kinase</keyword>
<keyword evidence="1 7" id="KW-0808">Transferase</keyword>
<sequence>MRGLEEIQGLEAGTLIAGKYRVDRLLEKGSMGAVLAATDVEARGLRAIKLLLPATAADPEMARRFLREARIAARLRSEHAVRVYDVGRLESGLPFLVMELLTGRDLRALRKQRGPLPVEEATLYIIQACDALAEAHALGLVHRDVKPANLFLTHTRDGLPCIKVLDFGITKVSEASTLGLGDLRTSTGLMLGTPHYMPPEQMRGQRDVDARADIWALGSLLYVLLTGRYPMHARSVQTVSLVLGGRYVPPLPSKVRRGLTPEIDPVIMRCLERDRDQRFADVAELVQALRPFAPPAAHRLVERIERVLRDRARGSRGGARGGARVAGRGDGGAVATSTSSYPPPSGGGLDVHLLERLRSLPPPSVPPPSSGVPRSIPPPSSVSPPSVPPPSTPVFSSAPPSVPPPSTPVFSSAPPSVPPPSTPVFSSAPPSVPPPSTPVFSSVPPSVPPPSTPVFSSAPPSVPPPSTPMSSPAPASEPGAKRSVTAVPAQPRFEAAMVVEPGSHGALPGSWPRRWLSPSRVGFGVAAAIAVAAVLLVSGAPPPEPPSSAPGAEAPLAGAGSPVPPPVAATASAPPAASSAPSAEPVADAWRGELPEQARPAPQGGAPRAAAAPLLSASGIPPASASPSRGEGTSVSAPPR</sequence>
<dbReference type="SUPFAM" id="SSF56112">
    <property type="entry name" value="Protein kinase-like (PK-like)"/>
    <property type="match status" value="1"/>
</dbReference>
<keyword evidence="4" id="KW-0067">ATP-binding</keyword>
<dbReference type="Gene3D" id="1.10.510.10">
    <property type="entry name" value="Transferase(Phosphotransferase) domain 1"/>
    <property type="match status" value="1"/>
</dbReference>
<dbReference type="RefSeq" id="WP_129355243.1">
    <property type="nucleotide sequence ID" value="NZ_CP012670.1"/>
</dbReference>
<feature type="compositionally biased region" description="Low complexity" evidence="5">
    <location>
        <begin position="597"/>
        <end position="630"/>
    </location>
</feature>
<dbReference type="Proteomes" id="UP000295781">
    <property type="component" value="Chromosome"/>
</dbReference>
<evidence type="ECO:0000313" key="7">
    <source>
        <dbReference type="EMBL" id="AUX27165.1"/>
    </source>
</evidence>
<evidence type="ECO:0000256" key="5">
    <source>
        <dbReference type="SAM" id="MobiDB-lite"/>
    </source>
</evidence>
<accession>A0A4P2QBV1</accession>
<protein>
    <submittedName>
        <fullName evidence="7">Protein kinase</fullName>
        <ecNumber evidence="7">2.7.11.1</ecNumber>
    </submittedName>
</protein>
<dbReference type="OrthoDB" id="583109at2"/>
<dbReference type="PROSITE" id="PS00108">
    <property type="entry name" value="PROTEIN_KINASE_ST"/>
    <property type="match status" value="1"/>
</dbReference>
<feature type="region of interest" description="Disordered" evidence="5">
    <location>
        <begin position="312"/>
        <end position="488"/>
    </location>
</feature>
<organism evidence="7 8">
    <name type="scientific">Sorangium cellulosum</name>
    <name type="common">Polyangium cellulosum</name>
    <dbReference type="NCBI Taxonomy" id="56"/>
    <lineage>
        <taxon>Bacteria</taxon>
        <taxon>Pseudomonadati</taxon>
        <taxon>Myxococcota</taxon>
        <taxon>Polyangia</taxon>
        <taxon>Polyangiales</taxon>
        <taxon>Polyangiaceae</taxon>
        <taxon>Sorangium</taxon>
    </lineage>
</organism>
<name>A0A4P2QBV1_SORCE</name>
<keyword evidence="2" id="KW-0547">Nucleotide-binding</keyword>
<evidence type="ECO:0000256" key="3">
    <source>
        <dbReference type="ARBA" id="ARBA00022777"/>
    </source>
</evidence>
<evidence type="ECO:0000313" key="8">
    <source>
        <dbReference type="Proteomes" id="UP000295781"/>
    </source>
</evidence>
<dbReference type="GO" id="GO:0005524">
    <property type="term" value="F:ATP binding"/>
    <property type="evidence" value="ECO:0007669"/>
    <property type="project" value="UniProtKB-KW"/>
</dbReference>
<evidence type="ECO:0000256" key="1">
    <source>
        <dbReference type="ARBA" id="ARBA00022679"/>
    </source>
</evidence>
<feature type="domain" description="Protein kinase" evidence="6">
    <location>
        <begin position="20"/>
        <end position="293"/>
    </location>
</feature>
<feature type="compositionally biased region" description="Low complexity" evidence="5">
    <location>
        <begin position="568"/>
        <end position="589"/>
    </location>
</feature>
<dbReference type="InterPro" id="IPR011009">
    <property type="entry name" value="Kinase-like_dom_sf"/>
</dbReference>
<dbReference type="InterPro" id="IPR000719">
    <property type="entry name" value="Prot_kinase_dom"/>
</dbReference>
<evidence type="ECO:0000256" key="4">
    <source>
        <dbReference type="ARBA" id="ARBA00022840"/>
    </source>
</evidence>
<dbReference type="InterPro" id="IPR008271">
    <property type="entry name" value="Ser/Thr_kinase_AS"/>
</dbReference>